<keyword evidence="1" id="KW-1133">Transmembrane helix</keyword>
<evidence type="ECO:0000313" key="3">
    <source>
        <dbReference type="EMBL" id="KAG1767609.1"/>
    </source>
</evidence>
<dbReference type="OrthoDB" id="2971182at2759"/>
<feature type="transmembrane region" description="Helical" evidence="1">
    <location>
        <begin position="30"/>
        <end position="50"/>
    </location>
</feature>
<keyword evidence="4" id="KW-1185">Reference proteome</keyword>
<evidence type="ECO:0000259" key="2">
    <source>
        <dbReference type="Pfam" id="PF20152"/>
    </source>
</evidence>
<comment type="caution">
    <text evidence="3">The sequence shown here is derived from an EMBL/GenBank/DDBJ whole genome shotgun (WGS) entry which is preliminary data.</text>
</comment>
<dbReference type="Pfam" id="PF20152">
    <property type="entry name" value="DUF6534"/>
    <property type="match status" value="1"/>
</dbReference>
<protein>
    <recommendedName>
        <fullName evidence="2">DUF6534 domain-containing protein</fullName>
    </recommendedName>
</protein>
<feature type="transmembrane region" description="Helical" evidence="1">
    <location>
        <begin position="98"/>
        <end position="121"/>
    </location>
</feature>
<organism evidence="3 4">
    <name type="scientific">Suillus placidus</name>
    <dbReference type="NCBI Taxonomy" id="48579"/>
    <lineage>
        <taxon>Eukaryota</taxon>
        <taxon>Fungi</taxon>
        <taxon>Dikarya</taxon>
        <taxon>Basidiomycota</taxon>
        <taxon>Agaricomycotina</taxon>
        <taxon>Agaricomycetes</taxon>
        <taxon>Agaricomycetidae</taxon>
        <taxon>Boletales</taxon>
        <taxon>Suillineae</taxon>
        <taxon>Suillaceae</taxon>
        <taxon>Suillus</taxon>
    </lineage>
</organism>
<dbReference type="Proteomes" id="UP000714275">
    <property type="component" value="Unassembled WGS sequence"/>
</dbReference>
<dbReference type="AlphaFoldDB" id="A0A9P6ZJF4"/>
<evidence type="ECO:0000313" key="4">
    <source>
        <dbReference type="Proteomes" id="UP000714275"/>
    </source>
</evidence>
<gene>
    <name evidence="3" type="ORF">EV702DRAFT_750026</name>
</gene>
<keyword evidence="1" id="KW-0812">Transmembrane</keyword>
<feature type="domain" description="DUF6534" evidence="2">
    <location>
        <begin position="36"/>
        <end position="126"/>
    </location>
</feature>
<proteinExistence type="predicted"/>
<keyword evidence="1" id="KW-0472">Membrane</keyword>
<sequence>MLLYSSLVTGGLIFYTRNPVDLFGKKWCQVSAVAGALCDILITGTVWWFLRPARTDNVRSQPIYLNKLTQIFVNMGLFTCIVAIVMVALYQVQDGGLGQFYSALPGSLLAKTYLNSMMAVLNARKSIRERQQLEVGRSPMELPTIPTIR</sequence>
<feature type="transmembrane region" description="Helical" evidence="1">
    <location>
        <begin position="71"/>
        <end position="92"/>
    </location>
</feature>
<accession>A0A9P6ZJF4</accession>
<reference evidence="3" key="1">
    <citation type="journal article" date="2020" name="New Phytol.">
        <title>Comparative genomics reveals dynamic genome evolution in host specialist ectomycorrhizal fungi.</title>
        <authorList>
            <person name="Lofgren L.A."/>
            <person name="Nguyen N.H."/>
            <person name="Vilgalys R."/>
            <person name="Ruytinx J."/>
            <person name="Liao H.L."/>
            <person name="Branco S."/>
            <person name="Kuo A."/>
            <person name="LaButti K."/>
            <person name="Lipzen A."/>
            <person name="Andreopoulos W."/>
            <person name="Pangilinan J."/>
            <person name="Riley R."/>
            <person name="Hundley H."/>
            <person name="Na H."/>
            <person name="Barry K."/>
            <person name="Grigoriev I.V."/>
            <person name="Stajich J.E."/>
            <person name="Kennedy P.G."/>
        </authorList>
    </citation>
    <scope>NUCLEOTIDE SEQUENCE</scope>
    <source>
        <strain evidence="3">DOB743</strain>
    </source>
</reference>
<evidence type="ECO:0000256" key="1">
    <source>
        <dbReference type="SAM" id="Phobius"/>
    </source>
</evidence>
<name>A0A9P6ZJF4_9AGAM</name>
<dbReference type="InterPro" id="IPR045339">
    <property type="entry name" value="DUF6534"/>
</dbReference>
<dbReference type="EMBL" id="JABBWD010000085">
    <property type="protein sequence ID" value="KAG1767609.1"/>
    <property type="molecule type" value="Genomic_DNA"/>
</dbReference>